<feature type="compositionally biased region" description="Low complexity" evidence="1">
    <location>
        <begin position="1"/>
        <end position="17"/>
    </location>
</feature>
<protein>
    <submittedName>
        <fullName evidence="2">Uncharacterized protein</fullName>
    </submittedName>
</protein>
<evidence type="ECO:0000313" key="2">
    <source>
        <dbReference type="EMBL" id="SEP04952.1"/>
    </source>
</evidence>
<organism evidence="2 3">
    <name type="scientific">Trujillonella endophytica</name>
    <dbReference type="NCBI Taxonomy" id="673521"/>
    <lineage>
        <taxon>Bacteria</taxon>
        <taxon>Bacillati</taxon>
        <taxon>Actinomycetota</taxon>
        <taxon>Actinomycetes</taxon>
        <taxon>Geodermatophilales</taxon>
        <taxon>Geodermatophilaceae</taxon>
        <taxon>Trujillonella</taxon>
    </lineage>
</organism>
<dbReference type="Proteomes" id="UP000198960">
    <property type="component" value="Unassembled WGS sequence"/>
</dbReference>
<name>A0A1H8UP12_9ACTN</name>
<dbReference type="RefSeq" id="WP_170861122.1">
    <property type="nucleotide sequence ID" value="NZ_FOEE01000009.1"/>
</dbReference>
<dbReference type="STRING" id="673521.SAMN05660991_02981"/>
<keyword evidence="3" id="KW-1185">Reference proteome</keyword>
<evidence type="ECO:0000256" key="1">
    <source>
        <dbReference type="SAM" id="MobiDB-lite"/>
    </source>
</evidence>
<dbReference type="EMBL" id="FOEE01000009">
    <property type="protein sequence ID" value="SEP04952.1"/>
    <property type="molecule type" value="Genomic_DNA"/>
</dbReference>
<proteinExistence type="predicted"/>
<gene>
    <name evidence="2" type="ORF">SAMN05660991_02981</name>
</gene>
<feature type="region of interest" description="Disordered" evidence="1">
    <location>
        <begin position="1"/>
        <end position="80"/>
    </location>
</feature>
<accession>A0A1H8UP12</accession>
<feature type="compositionally biased region" description="Pro residues" evidence="1">
    <location>
        <begin position="29"/>
        <end position="55"/>
    </location>
</feature>
<dbReference type="AlphaFoldDB" id="A0A1H8UP12"/>
<evidence type="ECO:0000313" key="3">
    <source>
        <dbReference type="Proteomes" id="UP000198960"/>
    </source>
</evidence>
<sequence length="252" mass="25156">MRVQRAPRAADQPQRAPEGFVRRVAGPAAVPPPAPAPAAVLPPAPAPAAVLPPAPAMATASPPAPVPSPAGGPGGQAAGVPFSAEVDLDVTRLAERPADDLFAEVVAALVVACAREGLIDDGSALRIVAPTDGGLAGARADRAVDRSAHAVAALRGSLGADVPSADGGTLTVVDARATRARPLGDWGLGVERGIATLGPVVSTVVSYRRSSGLVLGERRSARLAVTVPDGGRAAQVVRALDAVARAVEETIR</sequence>
<reference evidence="3" key="1">
    <citation type="submission" date="2016-10" db="EMBL/GenBank/DDBJ databases">
        <authorList>
            <person name="Varghese N."/>
            <person name="Submissions S."/>
        </authorList>
    </citation>
    <scope>NUCLEOTIDE SEQUENCE [LARGE SCALE GENOMIC DNA]</scope>
    <source>
        <strain evidence="3">DSM 45413</strain>
    </source>
</reference>